<dbReference type="Pfam" id="PF00701">
    <property type="entry name" value="DHDPS"/>
    <property type="match status" value="1"/>
</dbReference>
<sequence length="242" mass="26052">LLTMLVEGGIDPALLMPGTGSCALTDAIELTAHAVNLGCGGALMLPPFYYKGVADDGLVDFFSAVIEGVDDPALRVYLYHIPPVANVPIPHTVIKQLAEKYPTQIAGIKDSSGDWSHTQALNELGIEDFRVFCGSESFLLKNMQAGGAGCISATANVNPGAIKTLYDQWRTADAEQLQAGLNTIRGIFQSRPMIPALKAATAIYGDDPIWFRVRPPLQPLTANQRDELRQELAAANFQMPDI</sequence>
<dbReference type="Gene3D" id="3.20.20.70">
    <property type="entry name" value="Aldolase class I"/>
    <property type="match status" value="1"/>
</dbReference>
<dbReference type="CDD" id="cd00408">
    <property type="entry name" value="DHDPS-like"/>
    <property type="match status" value="1"/>
</dbReference>
<accession>A0A520S4I7</accession>
<dbReference type="GO" id="GO:0008840">
    <property type="term" value="F:4-hydroxy-tetrahydrodipicolinate synthase activity"/>
    <property type="evidence" value="ECO:0007669"/>
    <property type="project" value="TreeGrafter"/>
</dbReference>
<reference evidence="2 3" key="1">
    <citation type="submission" date="2019-02" db="EMBL/GenBank/DDBJ databases">
        <title>Prokaryotic population dynamics and viral predation in marine succession experiment using metagenomics: the confinement effect.</title>
        <authorList>
            <person name="Haro-Moreno J.M."/>
            <person name="Rodriguez-Valera F."/>
            <person name="Lopez-Perez M."/>
        </authorList>
    </citation>
    <scope>NUCLEOTIDE SEQUENCE [LARGE SCALE GENOMIC DNA]</scope>
    <source>
        <strain evidence="2">MED-G158</strain>
    </source>
</reference>
<name>A0A520S4I7_9GAMM</name>
<evidence type="ECO:0000313" key="3">
    <source>
        <dbReference type="Proteomes" id="UP000320404"/>
    </source>
</evidence>
<gene>
    <name evidence="2" type="ORF">EVA69_01715</name>
</gene>
<comment type="caution">
    <text evidence="2">The sequence shown here is derived from an EMBL/GenBank/DDBJ whole genome shotgun (WGS) entry which is preliminary data.</text>
</comment>
<dbReference type="PANTHER" id="PTHR12128">
    <property type="entry name" value="DIHYDRODIPICOLINATE SYNTHASE"/>
    <property type="match status" value="1"/>
</dbReference>
<dbReference type="InterPro" id="IPR013785">
    <property type="entry name" value="Aldolase_TIM"/>
</dbReference>
<dbReference type="SMART" id="SM01130">
    <property type="entry name" value="DHDPS"/>
    <property type="match status" value="1"/>
</dbReference>
<dbReference type="SUPFAM" id="SSF51569">
    <property type="entry name" value="Aldolase"/>
    <property type="match status" value="1"/>
</dbReference>
<dbReference type="InterPro" id="IPR002220">
    <property type="entry name" value="DapA-like"/>
</dbReference>
<dbReference type="PANTHER" id="PTHR12128:SF67">
    <property type="entry name" value="BLR3884 PROTEIN"/>
    <property type="match status" value="1"/>
</dbReference>
<dbReference type="AlphaFoldDB" id="A0A520S4I7"/>
<evidence type="ECO:0000313" key="2">
    <source>
        <dbReference type="EMBL" id="RZO77422.1"/>
    </source>
</evidence>
<keyword evidence="1" id="KW-0456">Lyase</keyword>
<dbReference type="Proteomes" id="UP000320404">
    <property type="component" value="Unassembled WGS sequence"/>
</dbReference>
<feature type="non-terminal residue" evidence="2">
    <location>
        <position position="1"/>
    </location>
</feature>
<protein>
    <submittedName>
        <fullName evidence="2">Dihydrodipicolinate synthase family protein</fullName>
    </submittedName>
</protein>
<organism evidence="2 3">
    <name type="scientific">OM182 bacterium</name>
    <dbReference type="NCBI Taxonomy" id="2510334"/>
    <lineage>
        <taxon>Bacteria</taxon>
        <taxon>Pseudomonadati</taxon>
        <taxon>Pseudomonadota</taxon>
        <taxon>Gammaproteobacteria</taxon>
        <taxon>OMG group</taxon>
        <taxon>OM182 clade</taxon>
    </lineage>
</organism>
<proteinExistence type="predicted"/>
<dbReference type="EMBL" id="SHAH01000014">
    <property type="protein sequence ID" value="RZO77422.1"/>
    <property type="molecule type" value="Genomic_DNA"/>
</dbReference>
<evidence type="ECO:0000256" key="1">
    <source>
        <dbReference type="ARBA" id="ARBA00023239"/>
    </source>
</evidence>